<feature type="transmembrane region" description="Helical" evidence="1">
    <location>
        <begin position="132"/>
        <end position="153"/>
    </location>
</feature>
<comment type="caution">
    <text evidence="3">The sequence shown here is derived from an EMBL/GenBank/DDBJ whole genome shotgun (WGS) entry which is preliminary data.</text>
</comment>
<name>A0ABQ3B7E2_9GAMM</name>
<proteinExistence type="predicted"/>
<feature type="domain" description="DUF1206" evidence="2">
    <location>
        <begin position="90"/>
        <end position="157"/>
    </location>
</feature>
<sequence length="257" mass="27061">MVLYARFGYAARGVVYLLVGGLAALVVLDQGGETTGSQGALQSLLLAPAGDVLLVIIAVGLVGYAIWRCLQATLDTDAHGSGAKGLVIRAGLLMSAVTHALLAVFAVSLVFTFGQSGGGGQSLASWLMQQPFGQWLVGMAGAIFIAVGVAHIIKAVKGGFDRHFDMAERTKRWAYPICYLGLSTRGVVFMIVGVLFIMAAWHAAPGQAGGTSEVFNVLSHQVFGRWLLGIMATGLFAFGLYSLLLAAYRRIDPTPQD</sequence>
<evidence type="ECO:0000313" key="4">
    <source>
        <dbReference type="Proteomes" id="UP000601597"/>
    </source>
</evidence>
<keyword evidence="1" id="KW-1133">Transmembrane helix</keyword>
<evidence type="ECO:0000256" key="1">
    <source>
        <dbReference type="SAM" id="Phobius"/>
    </source>
</evidence>
<keyword evidence="4" id="KW-1185">Reference proteome</keyword>
<feature type="transmembrane region" description="Helical" evidence="1">
    <location>
        <begin position="173"/>
        <end position="203"/>
    </location>
</feature>
<dbReference type="RefSeq" id="WP_189577924.1">
    <property type="nucleotide sequence ID" value="NZ_BMXV01000008.1"/>
</dbReference>
<feature type="domain" description="DUF1206" evidence="2">
    <location>
        <begin position="180"/>
        <end position="249"/>
    </location>
</feature>
<gene>
    <name evidence="3" type="primary">yxxB</name>
    <name evidence="3" type="ORF">GCM10007071_32790</name>
</gene>
<evidence type="ECO:0000313" key="3">
    <source>
        <dbReference type="EMBL" id="GGY82743.1"/>
    </source>
</evidence>
<keyword evidence="1" id="KW-0812">Transmembrane</keyword>
<dbReference type="InterPro" id="IPR009597">
    <property type="entry name" value="DUF1206"/>
</dbReference>
<feature type="domain" description="DUF1206" evidence="2">
    <location>
        <begin position="7"/>
        <end position="73"/>
    </location>
</feature>
<keyword evidence="1" id="KW-0472">Membrane</keyword>
<feature type="transmembrane region" description="Helical" evidence="1">
    <location>
        <begin position="86"/>
        <end position="112"/>
    </location>
</feature>
<evidence type="ECO:0000259" key="2">
    <source>
        <dbReference type="Pfam" id="PF06724"/>
    </source>
</evidence>
<dbReference type="EMBL" id="BMXV01000008">
    <property type="protein sequence ID" value="GGY82743.1"/>
    <property type="molecule type" value="Genomic_DNA"/>
</dbReference>
<feature type="transmembrane region" description="Helical" evidence="1">
    <location>
        <begin position="7"/>
        <end position="28"/>
    </location>
</feature>
<accession>A0ABQ3B7E2</accession>
<protein>
    <recommendedName>
        <fullName evidence="2">DUF1206 domain-containing protein</fullName>
    </recommendedName>
</protein>
<feature type="transmembrane region" description="Helical" evidence="1">
    <location>
        <begin position="223"/>
        <end position="248"/>
    </location>
</feature>
<feature type="transmembrane region" description="Helical" evidence="1">
    <location>
        <begin position="40"/>
        <end position="66"/>
    </location>
</feature>
<reference evidence="4" key="1">
    <citation type="journal article" date="2019" name="Int. J. Syst. Evol. Microbiol.">
        <title>The Global Catalogue of Microorganisms (GCM) 10K type strain sequencing project: providing services to taxonomists for standard genome sequencing and annotation.</title>
        <authorList>
            <consortium name="The Broad Institute Genomics Platform"/>
            <consortium name="The Broad Institute Genome Sequencing Center for Infectious Disease"/>
            <person name="Wu L."/>
            <person name="Ma J."/>
        </authorList>
    </citation>
    <scope>NUCLEOTIDE SEQUENCE [LARGE SCALE GENOMIC DNA]</scope>
    <source>
        <strain evidence="4">KCTC 22280</strain>
    </source>
</reference>
<dbReference type="Proteomes" id="UP000601597">
    <property type="component" value="Unassembled WGS sequence"/>
</dbReference>
<dbReference type="Pfam" id="PF06724">
    <property type="entry name" value="DUF1206"/>
    <property type="match status" value="3"/>
</dbReference>
<organism evidence="3 4">
    <name type="scientific">Marinobacter zhanjiangensis</name>
    <dbReference type="NCBI Taxonomy" id="578215"/>
    <lineage>
        <taxon>Bacteria</taxon>
        <taxon>Pseudomonadati</taxon>
        <taxon>Pseudomonadota</taxon>
        <taxon>Gammaproteobacteria</taxon>
        <taxon>Pseudomonadales</taxon>
        <taxon>Marinobacteraceae</taxon>
        <taxon>Marinobacter</taxon>
    </lineage>
</organism>